<evidence type="ECO:0000256" key="6">
    <source>
        <dbReference type="ARBA" id="ARBA00023125"/>
    </source>
</evidence>
<keyword evidence="5" id="KW-0731">Sigma factor</keyword>
<dbReference type="AlphaFoldDB" id="A0A1L3FIL9"/>
<dbReference type="GO" id="GO:0016987">
    <property type="term" value="F:sigma factor activity"/>
    <property type="evidence" value="ECO:0007669"/>
    <property type="project" value="UniProtKB-UniRule"/>
</dbReference>
<reference evidence="11 12" key="1">
    <citation type="submission" date="2016-11" db="EMBL/GenBank/DDBJ databases">
        <title>Complete Genome Sequence of Bradyrhizobium sp. strain J5, an isolated from soybean nodule in Hokkaido.</title>
        <authorList>
            <person name="Kanehara K."/>
        </authorList>
    </citation>
    <scope>NUCLEOTIDE SEQUENCE [LARGE SCALE GENOMIC DNA]</scope>
    <source>
        <strain evidence="11 12">J5</strain>
    </source>
</reference>
<evidence type="ECO:0000256" key="4">
    <source>
        <dbReference type="ARBA" id="ARBA00023016"/>
    </source>
</evidence>
<dbReference type="EMBL" id="CP017637">
    <property type="protein sequence ID" value="APG13153.1"/>
    <property type="molecule type" value="Genomic_DNA"/>
</dbReference>
<evidence type="ECO:0000259" key="10">
    <source>
        <dbReference type="PROSITE" id="PS00716"/>
    </source>
</evidence>
<proteinExistence type="inferred from homology"/>
<evidence type="ECO:0000256" key="2">
    <source>
        <dbReference type="ARBA" id="ARBA00022490"/>
    </source>
</evidence>
<organism evidence="11 12">
    <name type="scientific">Bradyrhizobium japonicum</name>
    <dbReference type="NCBI Taxonomy" id="375"/>
    <lineage>
        <taxon>Bacteria</taxon>
        <taxon>Pseudomonadati</taxon>
        <taxon>Pseudomonadota</taxon>
        <taxon>Alphaproteobacteria</taxon>
        <taxon>Hyphomicrobiales</taxon>
        <taxon>Nitrobacteraceae</taxon>
        <taxon>Bradyrhizobium</taxon>
    </lineage>
</organism>
<dbReference type="InterPro" id="IPR007630">
    <property type="entry name" value="RNA_pol_sigma70_r4"/>
</dbReference>
<evidence type="ECO:0000256" key="9">
    <source>
        <dbReference type="SAM" id="MobiDB-lite"/>
    </source>
</evidence>
<feature type="domain" description="RNA polymerase sigma-70" evidence="10">
    <location>
        <begin position="261"/>
        <end position="287"/>
    </location>
</feature>
<dbReference type="SUPFAM" id="SSF88946">
    <property type="entry name" value="Sigma2 domain of RNA polymerase sigma factors"/>
    <property type="match status" value="1"/>
</dbReference>
<dbReference type="InterPro" id="IPR013324">
    <property type="entry name" value="RNA_pol_sigma_r3/r4-like"/>
</dbReference>
<sequence length="317" mass="34844">MQSHEVARNGAMAVAAGAPSLPFLSAYSAAIKRYELLEPGLEQQLARRWQETRDRGAVNALVTSHLRLAAKVARGYKGYGLPLADVIAEANLGLVIAASRFEPGRGARFSTYAVWWIKASVHEYILRSWSLVRIGTTAAQKKLFFKLRSEMRKAAGGAMAALTPDVAETIAERLDVTAREVIEMDSRLNGDMSLNARVGDDEQGTEWEALLVDQAIDAETVLADHEQTERRTNALRVALGMLTARERHILEARRLAECPVTLDQLGFELSISSERVRQIEIRAFAKVRRAAILAAQDAARKRSDGASGSRPRELTAP</sequence>
<dbReference type="Gene3D" id="1.20.120.1810">
    <property type="match status" value="1"/>
</dbReference>
<evidence type="ECO:0000313" key="11">
    <source>
        <dbReference type="EMBL" id="APG13153.1"/>
    </source>
</evidence>
<dbReference type="PRINTS" id="PR00046">
    <property type="entry name" value="SIGMA70FCT"/>
</dbReference>
<name>A0A1L3FIL9_BRAJP</name>
<evidence type="ECO:0000313" key="12">
    <source>
        <dbReference type="Proteomes" id="UP000181962"/>
    </source>
</evidence>
<keyword evidence="2" id="KW-0963">Cytoplasm</keyword>
<dbReference type="Pfam" id="PF04542">
    <property type="entry name" value="Sigma70_r2"/>
    <property type="match status" value="1"/>
</dbReference>
<keyword evidence="6" id="KW-0238">DNA-binding</keyword>
<dbReference type="InterPro" id="IPR014284">
    <property type="entry name" value="RNA_pol_sigma-70_dom"/>
</dbReference>
<evidence type="ECO:0000256" key="1">
    <source>
        <dbReference type="ARBA" id="ARBA00007788"/>
    </source>
</evidence>
<dbReference type="SUPFAM" id="SSF88659">
    <property type="entry name" value="Sigma3 and sigma4 domains of RNA polymerase sigma factors"/>
    <property type="match status" value="1"/>
</dbReference>
<dbReference type="PROSITE" id="PS00716">
    <property type="entry name" value="SIGMA70_2"/>
    <property type="match status" value="1"/>
</dbReference>
<dbReference type="InterPro" id="IPR013325">
    <property type="entry name" value="RNA_pol_sigma_r2"/>
</dbReference>
<dbReference type="Proteomes" id="UP000181962">
    <property type="component" value="Chromosome"/>
</dbReference>
<dbReference type="OrthoDB" id="9809557at2"/>
<dbReference type="InterPro" id="IPR007627">
    <property type="entry name" value="RNA_pol_sigma70_r2"/>
</dbReference>
<dbReference type="PANTHER" id="PTHR30376">
    <property type="entry name" value="SIGMA FACTOR RPOH HEAT SHOCK RELATED"/>
    <property type="match status" value="1"/>
</dbReference>
<dbReference type="NCBIfam" id="NF005143">
    <property type="entry name" value="PRK06596.1"/>
    <property type="match status" value="1"/>
</dbReference>
<protein>
    <recommendedName>
        <fullName evidence="8">RNA polymerase sigma factor RpoH</fullName>
    </recommendedName>
</protein>
<keyword evidence="4" id="KW-0346">Stress response</keyword>
<keyword evidence="3" id="KW-0805">Transcription regulation</keyword>
<dbReference type="InterPro" id="IPR012759">
    <property type="entry name" value="RNA_pol_sigma_RpoH_proteobac"/>
</dbReference>
<evidence type="ECO:0000256" key="5">
    <source>
        <dbReference type="ARBA" id="ARBA00023082"/>
    </source>
</evidence>
<dbReference type="PANTHER" id="PTHR30376:SF3">
    <property type="entry name" value="RNA POLYMERASE SIGMA FACTOR RPOH"/>
    <property type="match status" value="1"/>
</dbReference>
<dbReference type="GO" id="GO:0006352">
    <property type="term" value="P:DNA-templated transcription initiation"/>
    <property type="evidence" value="ECO:0007669"/>
    <property type="project" value="UniProtKB-UniRule"/>
</dbReference>
<dbReference type="NCBIfam" id="TIGR02392">
    <property type="entry name" value="rpoH_proteo"/>
    <property type="match status" value="1"/>
</dbReference>
<accession>A0A1L3FIL9</accession>
<dbReference type="InterPro" id="IPR000943">
    <property type="entry name" value="RNA_pol_sigma70"/>
</dbReference>
<feature type="region of interest" description="Disordered" evidence="9">
    <location>
        <begin position="297"/>
        <end position="317"/>
    </location>
</feature>
<dbReference type="Pfam" id="PF04545">
    <property type="entry name" value="Sigma70_r4"/>
    <property type="match status" value="1"/>
</dbReference>
<dbReference type="Gene3D" id="1.20.140.160">
    <property type="match status" value="1"/>
</dbReference>
<keyword evidence="7" id="KW-0804">Transcription</keyword>
<evidence type="ECO:0000256" key="7">
    <source>
        <dbReference type="ARBA" id="ARBA00023163"/>
    </source>
</evidence>
<evidence type="ECO:0000256" key="3">
    <source>
        <dbReference type="ARBA" id="ARBA00023015"/>
    </source>
</evidence>
<dbReference type="NCBIfam" id="TIGR02937">
    <property type="entry name" value="sigma70-ECF"/>
    <property type="match status" value="1"/>
</dbReference>
<evidence type="ECO:0000256" key="8">
    <source>
        <dbReference type="NCBIfam" id="TIGR02392"/>
    </source>
</evidence>
<gene>
    <name evidence="11" type="ORF">BKD09_32885</name>
</gene>
<dbReference type="GO" id="GO:0003677">
    <property type="term" value="F:DNA binding"/>
    <property type="evidence" value="ECO:0007669"/>
    <property type="project" value="UniProtKB-KW"/>
</dbReference>
<comment type="similarity">
    <text evidence="1">Belongs to the sigma-70 factor family.</text>
</comment>
<feature type="compositionally biased region" description="Basic and acidic residues" evidence="9">
    <location>
        <begin position="298"/>
        <end position="317"/>
    </location>
</feature>
<dbReference type="InterPro" id="IPR050813">
    <property type="entry name" value="Sigma-70_Factor"/>
</dbReference>